<name>A0A1M6JEY2_9FLAO</name>
<dbReference type="AlphaFoldDB" id="A0A1M6JEY2"/>
<keyword evidence="2" id="KW-1185">Reference proteome</keyword>
<gene>
    <name evidence="1" type="ORF">SAMN04488508_10931</name>
</gene>
<dbReference type="STRING" id="570521.SAMN04488508_10931"/>
<proteinExistence type="predicted"/>
<accession>A0A1M6JEY2</accession>
<evidence type="ECO:0000313" key="2">
    <source>
        <dbReference type="Proteomes" id="UP000184432"/>
    </source>
</evidence>
<dbReference type="EMBL" id="FQYP01000009">
    <property type="protein sequence ID" value="SHJ45230.1"/>
    <property type="molecule type" value="Genomic_DNA"/>
</dbReference>
<reference evidence="2" key="1">
    <citation type="submission" date="2016-11" db="EMBL/GenBank/DDBJ databases">
        <authorList>
            <person name="Varghese N."/>
            <person name="Submissions S."/>
        </authorList>
    </citation>
    <scope>NUCLEOTIDE SEQUENCE [LARGE SCALE GENOMIC DNA]</scope>
    <source>
        <strain evidence="2">DSM 22623</strain>
    </source>
</reference>
<sequence length="249" mass="26998">MFQDTAFDLEEVITNRPIHHELPPQPVPVVIGFNPVQLPPQQKPVNPVILPKPTSQVSPQNIVDGWVASILTPLVANIMGLINQASNPNLLTQANNIGLVNKVLKELATLKVYFDIQAKKETSTINKNIQIYKVKAIDGLIKNISTAYEKMVKSLGGSVRTNATTFLASDTKNVSGISLNWSGGIVKATYTTFSPVVTTGKPPVTTVNPAIPVNDLDSGTTPEKPNNGTNILWWILGGYGAYRIYKMIG</sequence>
<evidence type="ECO:0000313" key="1">
    <source>
        <dbReference type="EMBL" id="SHJ45230.1"/>
    </source>
</evidence>
<protein>
    <submittedName>
        <fullName evidence="1">Uncharacterized protein</fullName>
    </submittedName>
</protein>
<dbReference type="Proteomes" id="UP000184432">
    <property type="component" value="Unassembled WGS sequence"/>
</dbReference>
<dbReference type="RefSeq" id="WP_073319682.1">
    <property type="nucleotide sequence ID" value="NZ_FQYP01000009.1"/>
</dbReference>
<organism evidence="1 2">
    <name type="scientific">Aquimarina spongiae</name>
    <dbReference type="NCBI Taxonomy" id="570521"/>
    <lineage>
        <taxon>Bacteria</taxon>
        <taxon>Pseudomonadati</taxon>
        <taxon>Bacteroidota</taxon>
        <taxon>Flavobacteriia</taxon>
        <taxon>Flavobacteriales</taxon>
        <taxon>Flavobacteriaceae</taxon>
        <taxon>Aquimarina</taxon>
    </lineage>
</organism>